<protein>
    <submittedName>
        <fullName evidence="2">Uncharacterized protein</fullName>
    </submittedName>
</protein>
<keyword evidence="3" id="KW-1185">Reference proteome</keyword>
<evidence type="ECO:0000313" key="3">
    <source>
        <dbReference type="Proteomes" id="UP000324222"/>
    </source>
</evidence>
<proteinExistence type="predicted"/>
<reference evidence="2 3" key="1">
    <citation type="submission" date="2019-05" db="EMBL/GenBank/DDBJ databases">
        <title>Another draft genome of Portunus trituberculatus and its Hox gene families provides insights of decapod evolution.</title>
        <authorList>
            <person name="Jeong J.-H."/>
            <person name="Song I."/>
            <person name="Kim S."/>
            <person name="Choi T."/>
            <person name="Kim D."/>
            <person name="Ryu S."/>
            <person name="Kim W."/>
        </authorList>
    </citation>
    <scope>NUCLEOTIDE SEQUENCE [LARGE SCALE GENOMIC DNA]</scope>
    <source>
        <tissue evidence="2">Muscle</tissue>
    </source>
</reference>
<comment type="caution">
    <text evidence="2">The sequence shown here is derived from an EMBL/GenBank/DDBJ whole genome shotgun (WGS) entry which is preliminary data.</text>
</comment>
<name>A0A5B7JII7_PORTR</name>
<feature type="region of interest" description="Disordered" evidence="1">
    <location>
        <begin position="1"/>
        <end position="26"/>
    </location>
</feature>
<dbReference type="EMBL" id="VSRR010099370">
    <property type="protein sequence ID" value="MPC94639.1"/>
    <property type="molecule type" value="Genomic_DNA"/>
</dbReference>
<evidence type="ECO:0000256" key="1">
    <source>
        <dbReference type="SAM" id="MobiDB-lite"/>
    </source>
</evidence>
<dbReference type="AlphaFoldDB" id="A0A5B7JII7"/>
<gene>
    <name evidence="2" type="ORF">E2C01_089817</name>
</gene>
<evidence type="ECO:0000313" key="2">
    <source>
        <dbReference type="EMBL" id="MPC94639.1"/>
    </source>
</evidence>
<accession>A0A5B7JII7</accession>
<organism evidence="2 3">
    <name type="scientific">Portunus trituberculatus</name>
    <name type="common">Swimming crab</name>
    <name type="synonym">Neptunus trituberculatus</name>
    <dbReference type="NCBI Taxonomy" id="210409"/>
    <lineage>
        <taxon>Eukaryota</taxon>
        <taxon>Metazoa</taxon>
        <taxon>Ecdysozoa</taxon>
        <taxon>Arthropoda</taxon>
        <taxon>Crustacea</taxon>
        <taxon>Multicrustacea</taxon>
        <taxon>Malacostraca</taxon>
        <taxon>Eumalacostraca</taxon>
        <taxon>Eucarida</taxon>
        <taxon>Decapoda</taxon>
        <taxon>Pleocyemata</taxon>
        <taxon>Brachyura</taxon>
        <taxon>Eubrachyura</taxon>
        <taxon>Portunoidea</taxon>
        <taxon>Portunidae</taxon>
        <taxon>Portuninae</taxon>
        <taxon>Portunus</taxon>
    </lineage>
</organism>
<sequence>MSERKNEEEEEEEEEKEVFPQHSLPDGASFRRLSVLDLRILNFNACWNPDISHYDTQHSTFLNSPSPAYPLEHFLFSSSHLMPSPSLAGDDLELLAWIS</sequence>
<dbReference type="Proteomes" id="UP000324222">
    <property type="component" value="Unassembled WGS sequence"/>
</dbReference>